<dbReference type="Proteomes" id="UP000326857">
    <property type="component" value="Unassembled WGS sequence"/>
</dbReference>
<reference evidence="1 2" key="1">
    <citation type="submission" date="2019-09" db="EMBL/GenBank/DDBJ databases">
        <authorList>
            <person name="Dittami M. S."/>
        </authorList>
    </citation>
    <scope>NUCLEOTIDE SEQUENCE [LARGE SCALE GENOMIC DNA]</scope>
    <source>
        <strain evidence="1">SPHINGO391</strain>
    </source>
</reference>
<gene>
    <name evidence="1" type="ORF">SPHINGO391_240007</name>
</gene>
<proteinExistence type="predicted"/>
<sequence length="62" mass="7120">MSDARATILQLAREMAESGLYGGRRSIEGRLRADGLPRVREALDDDVRRELDHRCQTLRNPR</sequence>
<dbReference type="AlphaFoldDB" id="A0A5E7XZ80"/>
<name>A0A5E7XZ80_9SPHN</name>
<organism evidence="1 2">
    <name type="scientific">Sphingomonas aurantiaca</name>
    <dbReference type="NCBI Taxonomy" id="185949"/>
    <lineage>
        <taxon>Bacteria</taxon>
        <taxon>Pseudomonadati</taxon>
        <taxon>Pseudomonadota</taxon>
        <taxon>Alphaproteobacteria</taxon>
        <taxon>Sphingomonadales</taxon>
        <taxon>Sphingomonadaceae</taxon>
        <taxon>Sphingomonas</taxon>
    </lineage>
</organism>
<evidence type="ECO:0000313" key="2">
    <source>
        <dbReference type="Proteomes" id="UP000326857"/>
    </source>
</evidence>
<evidence type="ECO:0000313" key="1">
    <source>
        <dbReference type="EMBL" id="VVS98443.1"/>
    </source>
</evidence>
<dbReference type="EMBL" id="CABVLI010000017">
    <property type="protein sequence ID" value="VVS98443.1"/>
    <property type="molecule type" value="Genomic_DNA"/>
</dbReference>
<protein>
    <submittedName>
        <fullName evidence="1">Uncharacterized protein</fullName>
    </submittedName>
</protein>
<accession>A0A5E7XZ80</accession>
<dbReference type="RefSeq" id="WP_151989750.1">
    <property type="nucleotide sequence ID" value="NZ_LR701517.1"/>
</dbReference>